<dbReference type="EC" id="3.1.-.-" evidence="6"/>
<evidence type="ECO:0000256" key="1">
    <source>
        <dbReference type="ARBA" id="ARBA00022722"/>
    </source>
</evidence>
<dbReference type="Gene3D" id="3.40.960.10">
    <property type="entry name" value="VSR Endonuclease"/>
    <property type="match status" value="1"/>
</dbReference>
<dbReference type="CDD" id="cd00221">
    <property type="entry name" value="Vsr"/>
    <property type="match status" value="1"/>
</dbReference>
<protein>
    <recommendedName>
        <fullName evidence="6">Very short patch repair endonuclease</fullName>
        <ecNumber evidence="6">3.1.-.-</ecNumber>
    </recommendedName>
</protein>
<comment type="function">
    <text evidence="6">May nick specific sequences that contain T:G mispairs resulting from m5C-deamination.</text>
</comment>
<proteinExistence type="inferred from homology"/>
<evidence type="ECO:0000256" key="5">
    <source>
        <dbReference type="ARBA" id="ARBA00023204"/>
    </source>
</evidence>
<accession>A0ABX4Q548</accession>
<sequence length="144" mass="17205">MDIVSTATRSKFMANIKNKNTSPEIKVRKFIYSHGFRYRLHQAGIPGKPDIVIKRYRLCIFVNGCFWHRHPRCRLSSTPATRKEFWSKKFLDNITRDIKNRNTLLRNGWRVLDIWECGTRDKSLNLEWLIAVIPNMEIHYQSWP</sequence>
<keyword evidence="2 6" id="KW-0255">Endonuclease</keyword>
<evidence type="ECO:0000256" key="3">
    <source>
        <dbReference type="ARBA" id="ARBA00022763"/>
    </source>
</evidence>
<comment type="similarity">
    <text evidence="6">Belongs to the vsr family.</text>
</comment>
<evidence type="ECO:0000313" key="7">
    <source>
        <dbReference type="EMBL" id="PKA71917.1"/>
    </source>
</evidence>
<dbReference type="SUPFAM" id="SSF52980">
    <property type="entry name" value="Restriction endonuclease-like"/>
    <property type="match status" value="1"/>
</dbReference>
<keyword evidence="4 6" id="KW-0378">Hydrolase</keyword>
<dbReference type="Proteomes" id="UP000232455">
    <property type="component" value="Unassembled WGS sequence"/>
</dbReference>
<dbReference type="EMBL" id="PHHE01000001">
    <property type="protein sequence ID" value="PKA71917.1"/>
    <property type="molecule type" value="Genomic_DNA"/>
</dbReference>
<dbReference type="PIRSF" id="PIRSF018267">
    <property type="entry name" value="VSR_endonuc"/>
    <property type="match status" value="1"/>
</dbReference>
<gene>
    <name evidence="7" type="ORF">ATI02_4930</name>
</gene>
<keyword evidence="8" id="KW-1185">Reference proteome</keyword>
<evidence type="ECO:0000256" key="4">
    <source>
        <dbReference type="ARBA" id="ARBA00022801"/>
    </source>
</evidence>
<reference evidence="7 8" key="1">
    <citation type="submission" date="2017-11" db="EMBL/GenBank/DDBJ databases">
        <title>Genome sequencing of a diverse group of Pseudomonas species.</title>
        <authorList>
            <person name="Loper J."/>
        </authorList>
    </citation>
    <scope>NUCLEOTIDE SEQUENCE [LARGE SCALE GENOMIC DNA]</scope>
    <source>
        <strain evidence="7 8">LMG 25716</strain>
    </source>
</reference>
<dbReference type="GO" id="GO:0004519">
    <property type="term" value="F:endonuclease activity"/>
    <property type="evidence" value="ECO:0007669"/>
    <property type="project" value="UniProtKB-KW"/>
</dbReference>
<dbReference type="InterPro" id="IPR004603">
    <property type="entry name" value="DNA_mismatch_endonuc_vsr"/>
</dbReference>
<evidence type="ECO:0000256" key="6">
    <source>
        <dbReference type="PIRNR" id="PIRNR018267"/>
    </source>
</evidence>
<organism evidence="7 8">
    <name type="scientific">Pseudomonas baetica</name>
    <dbReference type="NCBI Taxonomy" id="674054"/>
    <lineage>
        <taxon>Bacteria</taxon>
        <taxon>Pseudomonadati</taxon>
        <taxon>Pseudomonadota</taxon>
        <taxon>Gammaproteobacteria</taxon>
        <taxon>Pseudomonadales</taxon>
        <taxon>Pseudomonadaceae</taxon>
        <taxon>Pseudomonas</taxon>
    </lineage>
</organism>
<keyword evidence="1 6" id="KW-0540">Nuclease</keyword>
<name>A0ABX4Q548_9PSED</name>
<dbReference type="RefSeq" id="WP_100847622.1">
    <property type="nucleotide sequence ID" value="NZ_PHHE01000001.1"/>
</dbReference>
<keyword evidence="5 6" id="KW-0234">DNA repair</keyword>
<dbReference type="NCBIfam" id="TIGR00632">
    <property type="entry name" value="vsr"/>
    <property type="match status" value="1"/>
</dbReference>
<dbReference type="Pfam" id="PF03852">
    <property type="entry name" value="Vsr"/>
    <property type="match status" value="1"/>
</dbReference>
<evidence type="ECO:0000256" key="2">
    <source>
        <dbReference type="ARBA" id="ARBA00022759"/>
    </source>
</evidence>
<comment type="caution">
    <text evidence="7">The sequence shown here is derived from an EMBL/GenBank/DDBJ whole genome shotgun (WGS) entry which is preliminary data.</text>
</comment>
<dbReference type="InterPro" id="IPR011335">
    <property type="entry name" value="Restrct_endonuc-II-like"/>
</dbReference>
<evidence type="ECO:0000313" key="8">
    <source>
        <dbReference type="Proteomes" id="UP000232455"/>
    </source>
</evidence>
<keyword evidence="3 6" id="KW-0227">DNA damage</keyword>